<comment type="catalytic activity">
    <reaction evidence="1">
        <text>allantoate + H2O = (S)-ureidoglycolate + urea</text>
        <dbReference type="Rhea" id="RHEA:11016"/>
        <dbReference type="ChEBI" id="CHEBI:15377"/>
        <dbReference type="ChEBI" id="CHEBI:16199"/>
        <dbReference type="ChEBI" id="CHEBI:17536"/>
        <dbReference type="ChEBI" id="CHEBI:57296"/>
        <dbReference type="EC" id="3.5.3.4"/>
    </reaction>
</comment>
<name>A0A1X7RBD1_9SACH</name>
<dbReference type="Pfam" id="PF03561">
    <property type="entry name" value="Allantoicase"/>
    <property type="match status" value="2"/>
</dbReference>
<dbReference type="STRING" id="1789683.A0A1X7RBD1"/>
<dbReference type="NCBIfam" id="TIGR02961">
    <property type="entry name" value="allantoicase"/>
    <property type="match status" value="1"/>
</dbReference>
<sequence>MLKVFTKSEETDFIHEIANTFKSVDITNEQLGGEIVDFSDQWFADASNLIKPTKPIRDATKFTHSGAWYDGWETRRHNEGEYDWVIIKMGISSARLIGAEIDTSFFNGNHAPFISVDALYDENPDLNESVIKENDQRWSEVIEKFECGPSQRHFILRENGLTDDKFNYIKLKMYPDGGIARFKMYGKICHPHVAANDITDLAFIGHGGVVTAYSDQHFGTANNLILPGRGHDMSDGWETKRSRSVGHTDWTIIELCQISTYIDKIIVDTAHYRGNFPQYITVHAMLHQNDQDIDPSSKNWIELVPKSKTGPDKEHSFTVSKNMRVSHVKFTIIPDGGVKRLRVWGY</sequence>
<proteinExistence type="inferred from homology"/>
<evidence type="ECO:0000256" key="2">
    <source>
        <dbReference type="ARBA" id="ARBA00009242"/>
    </source>
</evidence>
<dbReference type="FunFam" id="2.60.120.260:FF:000059">
    <property type="entry name" value="Probable allantoicase"/>
    <property type="match status" value="1"/>
</dbReference>
<dbReference type="AlphaFoldDB" id="A0A1X7RBD1"/>
<dbReference type="EMBL" id="FXLY01000014">
    <property type="protein sequence ID" value="SMN22770.1"/>
    <property type="molecule type" value="Genomic_DNA"/>
</dbReference>
<dbReference type="PANTHER" id="PTHR12045">
    <property type="entry name" value="ALLANTOICASE"/>
    <property type="match status" value="1"/>
</dbReference>
<evidence type="ECO:0000313" key="9">
    <source>
        <dbReference type="EMBL" id="SMN22770.1"/>
    </source>
</evidence>
<evidence type="ECO:0000256" key="3">
    <source>
        <dbReference type="ARBA" id="ARBA00012170"/>
    </source>
</evidence>
<dbReference type="EC" id="3.5.3.4" evidence="3"/>
<feature type="domain" description="Allantoicase" evidence="8">
    <location>
        <begin position="32"/>
        <end position="188"/>
    </location>
</feature>
<protein>
    <recommendedName>
        <fullName evidence="3">allantoicase</fullName>
        <ecNumber evidence="3">3.5.3.4</ecNumber>
    </recommendedName>
</protein>
<dbReference type="OrthoDB" id="10266039at2759"/>
<evidence type="ECO:0000256" key="4">
    <source>
        <dbReference type="ARBA" id="ARBA00022631"/>
    </source>
</evidence>
<dbReference type="PANTHER" id="PTHR12045:SF3">
    <property type="entry name" value="INACTIVE ALLANTOICASE-RELATED"/>
    <property type="match status" value="1"/>
</dbReference>
<feature type="domain" description="Allantoicase" evidence="8">
    <location>
        <begin position="207"/>
        <end position="345"/>
    </location>
</feature>
<evidence type="ECO:0000256" key="7">
    <source>
        <dbReference type="ARBA" id="ARBA00060607"/>
    </source>
</evidence>
<keyword evidence="10" id="KW-1185">Reference proteome</keyword>
<comment type="function">
    <text evidence="6">Utilization of purines as secondary nitrogen sources, when primary sources are limiting.</text>
</comment>
<gene>
    <name evidence="9" type="ORF">KASA_0E00110G</name>
</gene>
<dbReference type="GO" id="GO:0004037">
    <property type="term" value="F:allantoicase activity"/>
    <property type="evidence" value="ECO:0007669"/>
    <property type="project" value="UniProtKB-EC"/>
</dbReference>
<dbReference type="GO" id="GO:0006144">
    <property type="term" value="P:purine nucleobase metabolic process"/>
    <property type="evidence" value="ECO:0007669"/>
    <property type="project" value="UniProtKB-KW"/>
</dbReference>
<reference evidence="9 10" key="1">
    <citation type="submission" date="2017-04" db="EMBL/GenBank/DDBJ databases">
        <authorList>
            <person name="Afonso C.L."/>
            <person name="Miller P.J."/>
            <person name="Scott M.A."/>
            <person name="Spackman E."/>
            <person name="Goraichik I."/>
            <person name="Dimitrov K.M."/>
            <person name="Suarez D.L."/>
            <person name="Swayne D.E."/>
        </authorList>
    </citation>
    <scope>NUCLEOTIDE SEQUENCE [LARGE SCALE GENOMIC DNA]</scope>
</reference>
<dbReference type="InterPro" id="IPR008979">
    <property type="entry name" value="Galactose-bd-like_sf"/>
</dbReference>
<dbReference type="InterPro" id="IPR015908">
    <property type="entry name" value="Allantoicase_dom"/>
</dbReference>
<keyword evidence="5" id="KW-0378">Hydrolase</keyword>
<comment type="similarity">
    <text evidence="2">Belongs to the allantoicase family.</text>
</comment>
<dbReference type="Gene3D" id="2.60.120.260">
    <property type="entry name" value="Galactose-binding domain-like"/>
    <property type="match status" value="2"/>
</dbReference>
<evidence type="ECO:0000256" key="5">
    <source>
        <dbReference type="ARBA" id="ARBA00022801"/>
    </source>
</evidence>
<evidence type="ECO:0000256" key="6">
    <source>
        <dbReference type="ARBA" id="ARBA00056910"/>
    </source>
</evidence>
<dbReference type="InterPro" id="IPR005164">
    <property type="entry name" value="Allantoicase"/>
</dbReference>
<dbReference type="FunFam" id="2.60.120.260:FF:000078">
    <property type="entry name" value="DAL2p Allantoicase"/>
    <property type="match status" value="1"/>
</dbReference>
<evidence type="ECO:0000256" key="1">
    <source>
        <dbReference type="ARBA" id="ARBA00001314"/>
    </source>
</evidence>
<evidence type="ECO:0000313" key="10">
    <source>
        <dbReference type="Proteomes" id="UP000196158"/>
    </source>
</evidence>
<dbReference type="GO" id="GO:0000256">
    <property type="term" value="P:allantoin catabolic process"/>
    <property type="evidence" value="ECO:0007669"/>
    <property type="project" value="InterPro"/>
</dbReference>
<organism evidence="9 10">
    <name type="scientific">Maudiozyma saulgeensis</name>
    <dbReference type="NCBI Taxonomy" id="1789683"/>
    <lineage>
        <taxon>Eukaryota</taxon>
        <taxon>Fungi</taxon>
        <taxon>Dikarya</taxon>
        <taxon>Ascomycota</taxon>
        <taxon>Saccharomycotina</taxon>
        <taxon>Saccharomycetes</taxon>
        <taxon>Saccharomycetales</taxon>
        <taxon>Saccharomycetaceae</taxon>
        <taxon>Maudiozyma</taxon>
    </lineage>
</organism>
<dbReference type="PIRSF" id="PIRSF016516">
    <property type="entry name" value="Allantoicase"/>
    <property type="match status" value="1"/>
</dbReference>
<keyword evidence="4" id="KW-0659">Purine metabolism</keyword>
<accession>A0A1X7RBD1</accession>
<dbReference type="SUPFAM" id="SSF49785">
    <property type="entry name" value="Galactose-binding domain-like"/>
    <property type="match status" value="2"/>
</dbReference>
<evidence type="ECO:0000259" key="8">
    <source>
        <dbReference type="Pfam" id="PF03561"/>
    </source>
</evidence>
<dbReference type="Proteomes" id="UP000196158">
    <property type="component" value="Unassembled WGS sequence"/>
</dbReference>
<dbReference type="HAMAP" id="MF_00813">
    <property type="entry name" value="Allantoicase"/>
    <property type="match status" value="1"/>
</dbReference>
<comment type="pathway">
    <text evidence="7">Nitrogen metabolism; (S)-allantoin degradation; (S)-ureidoglycolate from allantoate (aminidohydrolase route): step 1/1.</text>
</comment>